<evidence type="ECO:0008006" key="3">
    <source>
        <dbReference type="Google" id="ProtNLM"/>
    </source>
</evidence>
<organism evidence="1 2">
    <name type="scientific">Bondarzewia mesenterica</name>
    <dbReference type="NCBI Taxonomy" id="1095465"/>
    <lineage>
        <taxon>Eukaryota</taxon>
        <taxon>Fungi</taxon>
        <taxon>Dikarya</taxon>
        <taxon>Basidiomycota</taxon>
        <taxon>Agaricomycotina</taxon>
        <taxon>Agaricomycetes</taxon>
        <taxon>Russulales</taxon>
        <taxon>Bondarzewiaceae</taxon>
        <taxon>Bondarzewia</taxon>
    </lineage>
</organism>
<dbReference type="Gene3D" id="3.40.50.720">
    <property type="entry name" value="NAD(P)-binding Rossmann-like Domain"/>
    <property type="match status" value="1"/>
</dbReference>
<dbReference type="AlphaFoldDB" id="A0A4S4LN69"/>
<accession>A0A4S4LN69</accession>
<name>A0A4S4LN69_9AGAM</name>
<evidence type="ECO:0000313" key="1">
    <source>
        <dbReference type="EMBL" id="THH13609.1"/>
    </source>
</evidence>
<reference evidence="1 2" key="1">
    <citation type="submission" date="2019-02" db="EMBL/GenBank/DDBJ databases">
        <title>Genome sequencing of the rare red list fungi Bondarzewia mesenterica.</title>
        <authorList>
            <person name="Buettner E."/>
            <person name="Kellner H."/>
        </authorList>
    </citation>
    <scope>NUCLEOTIDE SEQUENCE [LARGE SCALE GENOMIC DNA]</scope>
    <source>
        <strain evidence="1 2">DSM 108281</strain>
    </source>
</reference>
<proteinExistence type="predicted"/>
<dbReference type="PANTHER" id="PTHR43245:SF11">
    <property type="entry name" value="LD23561P"/>
    <property type="match status" value="1"/>
</dbReference>
<comment type="caution">
    <text evidence="1">The sequence shown here is derived from an EMBL/GenBank/DDBJ whole genome shotgun (WGS) entry which is preliminary data.</text>
</comment>
<sequence length="415" mass="46174">MSDKPNVIILGGVNGYARTLAAYLVPLDGESLVSNLRIIDKYSVAPPTTYIGSQFPKVLAKPNVEYKQANLTIAATVSSIFDPPEGQAPYSYVFDLTGDVIHNRPEKIQIGHTCNVARLIGTEAAKRKVKAYVRMQLPWYECPDKGTHDEKEDPKPLGVIGTWWHETLRILGAIEGLNLVILRSGLVYGPYCDFGMMANVLTVASVYGYMKKPMKSLWSPGKNAMNTVHVDDLASTLWACAEWIAPIGRAEADKIAGEEIYFRNDKSKVDEVQGMPPADKKIIAPLFNLVDDNETTLHKAGETMTSLFGTTFEYYNFVTSAVARFRLEEIVEEINETHVGAWAEMLANSKPPCPNTHLSAYMDTFALSKHCMAFSNGKIKKTLGITLKRPYMTKDVLKDIVDKWIDEGSWPKLDN</sequence>
<protein>
    <recommendedName>
        <fullName evidence="3">NAD-dependent epimerase/dehydratase domain-containing protein</fullName>
    </recommendedName>
</protein>
<dbReference type="PANTHER" id="PTHR43245">
    <property type="entry name" value="BIFUNCTIONAL POLYMYXIN RESISTANCE PROTEIN ARNA"/>
    <property type="match status" value="1"/>
</dbReference>
<evidence type="ECO:0000313" key="2">
    <source>
        <dbReference type="Proteomes" id="UP000310158"/>
    </source>
</evidence>
<keyword evidence="2" id="KW-1185">Reference proteome</keyword>
<dbReference type="SUPFAM" id="SSF51735">
    <property type="entry name" value="NAD(P)-binding Rossmann-fold domains"/>
    <property type="match status" value="1"/>
</dbReference>
<dbReference type="InterPro" id="IPR036291">
    <property type="entry name" value="NAD(P)-bd_dom_sf"/>
</dbReference>
<dbReference type="Proteomes" id="UP000310158">
    <property type="component" value="Unassembled WGS sequence"/>
</dbReference>
<gene>
    <name evidence="1" type="ORF">EW146_g6637</name>
</gene>
<dbReference type="InterPro" id="IPR050177">
    <property type="entry name" value="Lipid_A_modif_metabolic_enz"/>
</dbReference>
<dbReference type="EMBL" id="SGPL01000340">
    <property type="protein sequence ID" value="THH13609.1"/>
    <property type="molecule type" value="Genomic_DNA"/>
</dbReference>
<dbReference type="OrthoDB" id="16464at2759"/>